<evidence type="ECO:0000256" key="8">
    <source>
        <dbReference type="ARBA" id="ARBA00023004"/>
    </source>
</evidence>
<feature type="transmembrane region" description="Helical" evidence="16">
    <location>
        <begin position="345"/>
        <end position="369"/>
    </location>
</feature>
<dbReference type="GO" id="GO:0046872">
    <property type="term" value="F:metal ion binding"/>
    <property type="evidence" value="ECO:0007669"/>
    <property type="project" value="UniProtKB-KW"/>
</dbReference>
<dbReference type="EMBL" id="LGFG01000013">
    <property type="protein sequence ID" value="KUK23603.1"/>
    <property type="molecule type" value="Genomic_DNA"/>
</dbReference>
<evidence type="ECO:0000256" key="11">
    <source>
        <dbReference type="ARBA" id="ARBA00023136"/>
    </source>
</evidence>
<keyword evidence="15" id="KW-0460">Magnesium</keyword>
<dbReference type="NCBIfam" id="TIGR00437">
    <property type="entry name" value="feoB"/>
    <property type="match status" value="1"/>
</dbReference>
<dbReference type="PROSITE" id="PS51711">
    <property type="entry name" value="G_FEOB"/>
    <property type="match status" value="1"/>
</dbReference>
<reference evidence="17 18" key="1">
    <citation type="journal article" date="2015" name="MBio">
        <title>Genome-Resolved Metagenomic Analysis Reveals Roles for Candidate Phyla and Other Microbial Community Members in Biogeochemical Transformations in Oil Reservoirs.</title>
        <authorList>
            <person name="Hu P."/>
            <person name="Tom L."/>
            <person name="Singh A."/>
            <person name="Thomas B.C."/>
            <person name="Baker B.J."/>
            <person name="Piceno Y.M."/>
            <person name="Andersen G.L."/>
            <person name="Banfield J.F."/>
        </authorList>
    </citation>
    <scope>NUCLEOTIDE SEQUENCE [LARGE SCALE GENOMIC DNA]</scope>
    <source>
        <strain evidence="17">46_26</strain>
    </source>
</reference>
<feature type="binding site" evidence="15">
    <location>
        <position position="34"/>
    </location>
    <ligand>
        <name>Mg(2+)</name>
        <dbReference type="ChEBI" id="CHEBI:18420"/>
        <label>2</label>
    </ligand>
</feature>
<evidence type="ECO:0000256" key="5">
    <source>
        <dbReference type="ARBA" id="ARBA00022692"/>
    </source>
</evidence>
<dbReference type="FunFam" id="3.40.50.300:FF:000969">
    <property type="entry name" value="Ferrous iron transporter B"/>
    <property type="match status" value="1"/>
</dbReference>
<keyword evidence="9" id="KW-0406">Ion transport</keyword>
<dbReference type="GO" id="GO:0015093">
    <property type="term" value="F:ferrous iron transmembrane transporter activity"/>
    <property type="evidence" value="ECO:0007669"/>
    <property type="project" value="UniProtKB-UniRule"/>
</dbReference>
<dbReference type="InterPro" id="IPR030389">
    <property type="entry name" value="G_FEOB_dom"/>
</dbReference>
<evidence type="ECO:0000256" key="2">
    <source>
        <dbReference type="ARBA" id="ARBA00022448"/>
    </source>
</evidence>
<organism evidence="17 18">
    <name type="scientific">Thermotoga petrophila</name>
    <dbReference type="NCBI Taxonomy" id="93929"/>
    <lineage>
        <taxon>Bacteria</taxon>
        <taxon>Thermotogati</taxon>
        <taxon>Thermotogota</taxon>
        <taxon>Thermotogae</taxon>
        <taxon>Thermotogales</taxon>
        <taxon>Thermotogaceae</taxon>
        <taxon>Thermotoga</taxon>
    </lineage>
</organism>
<proteinExistence type="inferred from homology"/>
<evidence type="ECO:0000256" key="15">
    <source>
        <dbReference type="PIRSR" id="PIRSR603373-2"/>
    </source>
</evidence>
<keyword evidence="4 16" id="KW-0410">Iron transport</keyword>
<evidence type="ECO:0000256" key="10">
    <source>
        <dbReference type="ARBA" id="ARBA00023134"/>
    </source>
</evidence>
<feature type="transmembrane region" description="Helical" evidence="16">
    <location>
        <begin position="423"/>
        <end position="449"/>
    </location>
</feature>
<dbReference type="NCBIfam" id="TIGR00231">
    <property type="entry name" value="small_GTP"/>
    <property type="match status" value="1"/>
</dbReference>
<dbReference type="PANTHER" id="PTHR43185:SF1">
    <property type="entry name" value="FE(2+) TRANSPORTER FEOB"/>
    <property type="match status" value="1"/>
</dbReference>
<dbReference type="InterPro" id="IPR003373">
    <property type="entry name" value="Fe2_transport_prot-B"/>
</dbReference>
<feature type="binding site" evidence="14">
    <location>
        <begin position="23"/>
        <end position="30"/>
    </location>
    <ligand>
        <name>GTP</name>
        <dbReference type="ChEBI" id="CHEBI:37565"/>
        <label>1</label>
    </ligand>
</feature>
<evidence type="ECO:0000256" key="12">
    <source>
        <dbReference type="ARBA" id="ARBA00031200"/>
    </source>
</evidence>
<feature type="binding site" evidence="14">
    <location>
        <begin position="48"/>
        <end position="52"/>
    </location>
    <ligand>
        <name>GTP</name>
        <dbReference type="ChEBI" id="CHEBI:37565"/>
        <label>1</label>
    </ligand>
</feature>
<dbReference type="PANTHER" id="PTHR43185">
    <property type="entry name" value="FERROUS IRON TRANSPORT PROTEIN B"/>
    <property type="match status" value="1"/>
</dbReference>
<dbReference type="GO" id="GO:0005886">
    <property type="term" value="C:plasma membrane"/>
    <property type="evidence" value="ECO:0007669"/>
    <property type="project" value="UniProtKB-SubCell"/>
</dbReference>
<feature type="binding site" evidence="15">
    <location>
        <position position="38"/>
    </location>
    <ligand>
        <name>Mg(2+)</name>
        <dbReference type="ChEBI" id="CHEBI:18420"/>
        <label>2</label>
    </ligand>
</feature>
<keyword evidence="8 16" id="KW-0408">Iron</keyword>
<gene>
    <name evidence="17" type="ORF">XD57_0292</name>
</gene>
<comment type="caution">
    <text evidence="17">The sequence shown here is derived from an EMBL/GenBank/DDBJ whole genome shotgun (WGS) entry which is preliminary data.</text>
</comment>
<dbReference type="InterPro" id="IPR011640">
    <property type="entry name" value="Fe2_transport_prot_B_C"/>
</dbReference>
<dbReference type="Pfam" id="PF07664">
    <property type="entry name" value="FeoB_C"/>
    <property type="match status" value="1"/>
</dbReference>
<feature type="transmembrane region" description="Helical" evidence="16">
    <location>
        <begin position="455"/>
        <end position="479"/>
    </location>
</feature>
<dbReference type="Pfam" id="PF02421">
    <property type="entry name" value="FeoB_N"/>
    <property type="match status" value="1"/>
</dbReference>
<dbReference type="InterPro" id="IPR041069">
    <property type="entry name" value="FeoB_Cyto"/>
</dbReference>
<accession>A0A117L3E9</accession>
<dbReference type="PATRIC" id="fig|93930.3.peg.1075"/>
<evidence type="ECO:0000256" key="6">
    <source>
        <dbReference type="ARBA" id="ARBA00022741"/>
    </source>
</evidence>
<feature type="transmembrane region" description="Helical" evidence="16">
    <location>
        <begin position="610"/>
        <end position="632"/>
    </location>
</feature>
<dbReference type="InterPro" id="IPR005225">
    <property type="entry name" value="Small_GTP-bd"/>
</dbReference>
<keyword evidence="10 14" id="KW-0342">GTP-binding</keyword>
<dbReference type="GO" id="GO:0005525">
    <property type="term" value="F:GTP binding"/>
    <property type="evidence" value="ECO:0007669"/>
    <property type="project" value="UniProtKB-KW"/>
</dbReference>
<evidence type="ECO:0000256" key="7">
    <source>
        <dbReference type="ARBA" id="ARBA00022989"/>
    </source>
</evidence>
<keyword evidence="2 16" id="KW-0813">Transport</keyword>
<evidence type="ECO:0000256" key="4">
    <source>
        <dbReference type="ARBA" id="ARBA00022496"/>
    </source>
</evidence>
<dbReference type="InterPro" id="IPR011642">
    <property type="entry name" value="Gate_dom"/>
</dbReference>
<dbReference type="Proteomes" id="UP000058636">
    <property type="component" value="Unassembled WGS sequence"/>
</dbReference>
<dbReference type="PRINTS" id="PR00326">
    <property type="entry name" value="GTP1OBG"/>
</dbReference>
<feature type="transmembrane region" description="Helical" evidence="16">
    <location>
        <begin position="289"/>
        <end position="307"/>
    </location>
</feature>
<dbReference type="InterPro" id="IPR027417">
    <property type="entry name" value="P-loop_NTPase"/>
</dbReference>
<dbReference type="InterPro" id="IPR006073">
    <property type="entry name" value="GTP-bd"/>
</dbReference>
<feature type="binding site" evidence="15">
    <location>
        <position position="37"/>
    </location>
    <ligand>
        <name>Mg(2+)</name>
        <dbReference type="ChEBI" id="CHEBI:18420"/>
        <label>2</label>
    </ligand>
</feature>
<evidence type="ECO:0000256" key="13">
    <source>
        <dbReference type="NCBIfam" id="TIGR00437"/>
    </source>
</evidence>
<keyword evidence="15" id="KW-0479">Metal-binding</keyword>
<comment type="function">
    <text evidence="16">Probable transporter of a GTP-driven Fe(2+) uptake system.</text>
</comment>
<sequence length="669" mass="75140">MPVKSLTRRSEISQKIVKVALAGCPNVGKTSLFNALTGTKQYVANWPGVTVEKKEGVFTYKGYTINLIDLPGTYSLGYSSIDEKIARDYLLKGDADLVILVADSVNPEQSLYLLLEILEMEKKVILAMTAIDEAKKTGMKIDRYELQKHLGIPVVFTSSVTGEGLEELKEKIVEYAQKNTILHRMILDYGEKVESEIKKVENFLRDKKLRINPRYFALKYLSGDPEFYSEGVKLGLPELSEEERIGYRLLIAKRKREYVENVVKEAFADAGSKSLSLSEAIDHVLTHKFLSFPLFFALMYLVFKFTFDIAQVFSDLLDLLFSQLGSAVVNTFGENAFTSLISDGIIGGVGSVLVFTPNIFAMFLALGFLEESGYLPRAAFVMDRIMEKFKLSGRAFMSLILGFGCNVPSIMATRAIDDPRERLVTILITPFISCSARLPVYLLILRIFFPESSAAMLFIIYSLSILITLLSSVVINWLFYRGRTSPLILELPRYRMPTLKNLYIYTWNRGKHFLKKAGTIIFVSAILIWVLSYFPAAGDIENSFSAMIGKSLEWIFKPFGYSWKIVTSLFYGAVAKEVVVSTMSMLYGFEEETFLGAKEALSAEMDPVSAIAFLIFVMAYIPCFATIATIYSETGSLKWTLFSIGYSLSIAYVLSLIVFYVGKLVVMLI</sequence>
<keyword evidence="3" id="KW-1003">Cell membrane</keyword>
<dbReference type="CDD" id="cd01879">
    <property type="entry name" value="FeoB"/>
    <property type="match status" value="1"/>
</dbReference>
<keyword evidence="5 16" id="KW-0812">Transmembrane</keyword>
<dbReference type="Pfam" id="PF17910">
    <property type="entry name" value="FeoB_Cyto"/>
    <property type="match status" value="1"/>
</dbReference>
<keyword evidence="11 16" id="KW-0472">Membrane</keyword>
<comment type="subcellular location">
    <subcellularLocation>
        <location evidence="16">Cell inner membrane</location>
        <topology evidence="16">Multi-pass membrane protein</topology>
    </subcellularLocation>
    <subcellularLocation>
        <location evidence="1">Cell membrane</location>
        <topology evidence="1">Multi-pass membrane protein</topology>
    </subcellularLocation>
</comment>
<protein>
    <recommendedName>
        <fullName evidence="12 13">Ferrous iron transport protein B</fullName>
    </recommendedName>
</protein>
<dbReference type="InterPro" id="IPR050860">
    <property type="entry name" value="FeoB_GTPase"/>
</dbReference>
<dbReference type="Gene3D" id="1.10.287.1770">
    <property type="match status" value="1"/>
</dbReference>
<comment type="similarity">
    <text evidence="16">Belongs to the TRAFAC class TrmE-Era-EngA-EngB-Septin-like GTPase superfamily. FeoB GTPase (TC 9.A.8) family.</text>
</comment>
<feature type="transmembrane region" description="Helical" evidence="16">
    <location>
        <begin position="389"/>
        <end position="411"/>
    </location>
</feature>
<evidence type="ECO:0000313" key="18">
    <source>
        <dbReference type="Proteomes" id="UP000058636"/>
    </source>
</evidence>
<dbReference type="AlphaFoldDB" id="A0A117L3E9"/>
<dbReference type="Gene3D" id="3.40.50.300">
    <property type="entry name" value="P-loop containing nucleotide triphosphate hydrolases"/>
    <property type="match status" value="1"/>
</dbReference>
<feature type="transmembrane region" description="Helical" evidence="16">
    <location>
        <begin position="517"/>
        <end position="536"/>
    </location>
</feature>
<evidence type="ECO:0000256" key="9">
    <source>
        <dbReference type="ARBA" id="ARBA00023065"/>
    </source>
</evidence>
<evidence type="ECO:0000256" key="3">
    <source>
        <dbReference type="ARBA" id="ARBA00022475"/>
    </source>
</evidence>
<name>A0A117L3E9_9THEM</name>
<dbReference type="Pfam" id="PF07670">
    <property type="entry name" value="Gate"/>
    <property type="match status" value="2"/>
</dbReference>
<dbReference type="SUPFAM" id="SSF52540">
    <property type="entry name" value="P-loop containing nucleoside triphosphate hydrolases"/>
    <property type="match status" value="1"/>
</dbReference>
<feature type="binding site" evidence="15">
    <location>
        <position position="35"/>
    </location>
    <ligand>
        <name>Mg(2+)</name>
        <dbReference type="ChEBI" id="CHEBI:18420"/>
        <label>2</label>
    </ligand>
</feature>
<keyword evidence="6 14" id="KW-0547">Nucleotide-binding</keyword>
<evidence type="ECO:0000313" key="17">
    <source>
        <dbReference type="EMBL" id="KUK23603.1"/>
    </source>
</evidence>
<evidence type="ECO:0000256" key="14">
    <source>
        <dbReference type="PIRSR" id="PIRSR603373-1"/>
    </source>
</evidence>
<keyword evidence="7 16" id="KW-1133">Transmembrane helix</keyword>
<evidence type="ECO:0000256" key="16">
    <source>
        <dbReference type="RuleBase" id="RU362098"/>
    </source>
</evidence>
<dbReference type="SMR" id="A0A117L3E9"/>
<feature type="transmembrane region" description="Helical" evidence="16">
    <location>
        <begin position="644"/>
        <end position="666"/>
    </location>
</feature>
<evidence type="ECO:0000256" key="1">
    <source>
        <dbReference type="ARBA" id="ARBA00004651"/>
    </source>
</evidence>
<feature type="binding site" evidence="14">
    <location>
        <begin position="69"/>
        <end position="72"/>
    </location>
    <ligand>
        <name>GTP</name>
        <dbReference type="ChEBI" id="CHEBI:37565"/>
        <label>1</label>
    </ligand>
</feature>